<keyword evidence="1" id="KW-1133">Transmembrane helix</keyword>
<keyword evidence="1" id="KW-0472">Membrane</keyword>
<keyword evidence="1" id="KW-0812">Transmembrane</keyword>
<protein>
    <submittedName>
        <fullName evidence="2">Uncharacterized protein</fullName>
    </submittedName>
</protein>
<evidence type="ECO:0000313" key="3">
    <source>
        <dbReference type="Proteomes" id="UP000203449"/>
    </source>
</evidence>
<name>R4TM80_9CAUD</name>
<proteinExistence type="predicted"/>
<dbReference type="EMBL" id="KC292025">
    <property type="protein sequence ID" value="AGM11273.1"/>
    <property type="molecule type" value="Genomic_DNA"/>
</dbReference>
<dbReference type="Proteomes" id="UP000203449">
    <property type="component" value="Segment"/>
</dbReference>
<organism evidence="2 3">
    <name type="scientific">Haloarcula hispanica tailed virus 1</name>
    <dbReference type="NCBI Taxonomy" id="1273750"/>
    <lineage>
        <taxon>Viruses</taxon>
        <taxon>Duplodnaviria</taxon>
        <taxon>Heunggongvirae</taxon>
        <taxon>Uroviricota</taxon>
        <taxon>Caudoviricetes</taxon>
        <taxon>Madisaviridae</taxon>
        <taxon>Clampvirus</taxon>
        <taxon>Clampvirus italiense</taxon>
        <taxon>Clampvirus HHTV1</taxon>
    </lineage>
</organism>
<dbReference type="RefSeq" id="YP_008058707.1">
    <property type="nucleotide sequence ID" value="NC_021322.1"/>
</dbReference>
<evidence type="ECO:0000256" key="1">
    <source>
        <dbReference type="SAM" id="Phobius"/>
    </source>
</evidence>
<evidence type="ECO:0000313" key="2">
    <source>
        <dbReference type="EMBL" id="AGM11273.1"/>
    </source>
</evidence>
<dbReference type="GeneID" id="16194260"/>
<sequence>MNPSLDLVAEFLAGADAASESDSERDGLLSYASEWHAAIIGLACGLGLGVPGVVAVTASALGLKRWEQISNRKALRELRREPWYGIGASILGHLVAHFGVLGWILDVVQSLPF</sequence>
<feature type="transmembrane region" description="Helical" evidence="1">
    <location>
        <begin position="35"/>
        <end position="63"/>
    </location>
</feature>
<dbReference type="KEGG" id="vg:16194260"/>
<reference evidence="2 3" key="1">
    <citation type="submission" date="2012-12" db="EMBL/GenBank/DDBJ databases">
        <authorList>
            <person name="Sencilo A."/>
            <person name="Jacobs-Sera D."/>
            <person name="Russell D.A."/>
            <person name="Ko C."/>
            <person name="Atanasova N."/>
            <person name="Osterlund E."/>
            <person name="Oksanen H.M."/>
            <person name="Bamford D.H."/>
            <person name="Hatfull G.F."/>
            <person name="Roine E."/>
            <person name="Hendrix R.W."/>
        </authorList>
    </citation>
    <scope>NUCLEOTIDE SEQUENCE [LARGE SCALE GENOMIC DNA]</scope>
</reference>
<accession>R4TM80</accession>
<feature type="transmembrane region" description="Helical" evidence="1">
    <location>
        <begin position="83"/>
        <end position="105"/>
    </location>
</feature>
<keyword evidence="3" id="KW-1185">Reference proteome</keyword>
<gene>
    <name evidence="2" type="primary">17</name>
    <name evidence="2" type="ORF">HHTV1_17</name>
</gene>